<keyword evidence="2" id="KW-1185">Reference proteome</keyword>
<name>A0A916XGR1_9HYPH</name>
<protein>
    <submittedName>
        <fullName evidence="1">Uncharacterized protein</fullName>
    </submittedName>
</protein>
<sequence length="182" mass="20278">MKPIIARWQTSSGDGIEHLVLRHEGQDIVAEGVVLGDGGQPAAVWYRVLCDSDWRVRDLRIARVGADRAVELQGDGLGRWRDDTGAAMPAYDGAIDVDFAATPFTNTLPIRRLDLRPGQSAEIAAVYVNFPDLTVSREPQRYTRLGALHYRFESLDGDFTRDIEVDEHGLVVSYPGLFQRIL</sequence>
<comment type="caution">
    <text evidence="1">The sequence shown here is derived from an EMBL/GenBank/DDBJ whole genome shotgun (WGS) entry which is preliminary data.</text>
</comment>
<proteinExistence type="predicted"/>
<evidence type="ECO:0000313" key="2">
    <source>
        <dbReference type="Proteomes" id="UP000637002"/>
    </source>
</evidence>
<dbReference type="RefSeq" id="WP_188610272.1">
    <property type="nucleotide sequence ID" value="NZ_BMGG01000005.1"/>
</dbReference>
<dbReference type="Pfam" id="PF06475">
    <property type="entry name" value="Glycolipid_bind"/>
    <property type="match status" value="1"/>
</dbReference>
<dbReference type="Proteomes" id="UP000637002">
    <property type="component" value="Unassembled WGS sequence"/>
</dbReference>
<dbReference type="InterPro" id="IPR009467">
    <property type="entry name" value="Glycolipid-bd_prot_put"/>
</dbReference>
<dbReference type="AlphaFoldDB" id="A0A916XGR1"/>
<dbReference type="SUPFAM" id="SSF159275">
    <property type="entry name" value="PA1994-like"/>
    <property type="match status" value="1"/>
</dbReference>
<reference evidence="1" key="2">
    <citation type="submission" date="2020-09" db="EMBL/GenBank/DDBJ databases">
        <authorList>
            <person name="Sun Q."/>
            <person name="Zhou Y."/>
        </authorList>
    </citation>
    <scope>NUCLEOTIDE SEQUENCE</scope>
    <source>
        <strain evidence="1">CGMCC 1.12919</strain>
    </source>
</reference>
<dbReference type="EMBL" id="BMGG01000005">
    <property type="protein sequence ID" value="GGC72152.1"/>
    <property type="molecule type" value="Genomic_DNA"/>
</dbReference>
<gene>
    <name evidence="1" type="ORF">GCM10010994_33220</name>
</gene>
<reference evidence="1" key="1">
    <citation type="journal article" date="2014" name="Int. J. Syst. Evol. Microbiol.">
        <title>Complete genome sequence of Corynebacterium casei LMG S-19264T (=DSM 44701T), isolated from a smear-ripened cheese.</title>
        <authorList>
            <consortium name="US DOE Joint Genome Institute (JGI-PGF)"/>
            <person name="Walter F."/>
            <person name="Albersmeier A."/>
            <person name="Kalinowski J."/>
            <person name="Ruckert C."/>
        </authorList>
    </citation>
    <scope>NUCLEOTIDE SEQUENCE</scope>
    <source>
        <strain evidence="1">CGMCC 1.12919</strain>
    </source>
</reference>
<accession>A0A916XGR1</accession>
<organism evidence="1 2">
    <name type="scientific">Chelatococcus reniformis</name>
    <dbReference type="NCBI Taxonomy" id="1494448"/>
    <lineage>
        <taxon>Bacteria</taxon>
        <taxon>Pseudomonadati</taxon>
        <taxon>Pseudomonadota</taxon>
        <taxon>Alphaproteobacteria</taxon>
        <taxon>Hyphomicrobiales</taxon>
        <taxon>Chelatococcaceae</taxon>
        <taxon>Chelatococcus</taxon>
    </lineage>
</organism>
<evidence type="ECO:0000313" key="1">
    <source>
        <dbReference type="EMBL" id="GGC72152.1"/>
    </source>
</evidence>